<organism evidence="1 2">
    <name type="scientific">Bacteroides xylanisolvens</name>
    <dbReference type="NCBI Taxonomy" id="371601"/>
    <lineage>
        <taxon>Bacteria</taxon>
        <taxon>Pseudomonadati</taxon>
        <taxon>Bacteroidota</taxon>
        <taxon>Bacteroidia</taxon>
        <taxon>Bacteroidales</taxon>
        <taxon>Bacteroidaceae</taxon>
        <taxon>Bacteroides</taxon>
    </lineage>
</organism>
<name>A0A7J5QTH3_9BACE</name>
<keyword evidence="1" id="KW-0808">Transferase</keyword>
<dbReference type="EMBL" id="WDCG01000007">
    <property type="protein sequence ID" value="KAB6424681.1"/>
    <property type="molecule type" value="Genomic_DNA"/>
</dbReference>
<evidence type="ECO:0000313" key="2">
    <source>
        <dbReference type="Proteomes" id="UP000471447"/>
    </source>
</evidence>
<evidence type="ECO:0000313" key="1">
    <source>
        <dbReference type="EMBL" id="KAB6424681.1"/>
    </source>
</evidence>
<dbReference type="GO" id="GO:0032259">
    <property type="term" value="P:methylation"/>
    <property type="evidence" value="ECO:0007669"/>
    <property type="project" value="UniProtKB-KW"/>
</dbReference>
<comment type="caution">
    <text evidence="1">The sequence shown here is derived from an EMBL/GenBank/DDBJ whole genome shotgun (WGS) entry which is preliminary data.</text>
</comment>
<dbReference type="GO" id="GO:0008168">
    <property type="term" value="F:methyltransferase activity"/>
    <property type="evidence" value="ECO:0007669"/>
    <property type="project" value="UniProtKB-KW"/>
</dbReference>
<accession>A0A7J5QTH3</accession>
<protein>
    <submittedName>
        <fullName evidence="1">Adenine methyltransferase</fullName>
    </submittedName>
</protein>
<reference evidence="1 2" key="1">
    <citation type="journal article" date="2019" name="Nat. Med.">
        <title>A library of human gut bacterial isolates paired with longitudinal multiomics data enables mechanistic microbiome research.</title>
        <authorList>
            <person name="Poyet M."/>
            <person name="Groussin M."/>
            <person name="Gibbons S.M."/>
            <person name="Avila-Pacheco J."/>
            <person name="Jiang X."/>
            <person name="Kearney S.M."/>
            <person name="Perrotta A.R."/>
            <person name="Berdy B."/>
            <person name="Zhao S."/>
            <person name="Lieberman T.D."/>
            <person name="Swanson P.K."/>
            <person name="Smith M."/>
            <person name="Roesemann S."/>
            <person name="Alexander J.E."/>
            <person name="Rich S.A."/>
            <person name="Livny J."/>
            <person name="Vlamakis H."/>
            <person name="Clish C."/>
            <person name="Bullock K."/>
            <person name="Deik A."/>
            <person name="Scott J."/>
            <person name="Pierce K.A."/>
            <person name="Xavier R.J."/>
            <person name="Alm E.J."/>
        </authorList>
    </citation>
    <scope>NUCLEOTIDE SEQUENCE [LARGE SCALE GENOMIC DNA]</scope>
    <source>
        <strain evidence="1 2">BIOML-A7</strain>
    </source>
</reference>
<gene>
    <name evidence="1" type="ORF">GAZ26_08130</name>
</gene>
<proteinExistence type="predicted"/>
<keyword evidence="1" id="KW-0489">Methyltransferase</keyword>
<feature type="non-terminal residue" evidence="1">
    <location>
        <position position="1"/>
    </location>
</feature>
<sequence length="53" mass="5683">ILFIRGRLRFYHVTGEQGGTAGAPSCLISFNGENTAALKMCGIEGKLVAPRFL</sequence>
<dbReference type="Proteomes" id="UP000471447">
    <property type="component" value="Unassembled WGS sequence"/>
</dbReference>
<dbReference type="AlphaFoldDB" id="A0A7J5QTH3"/>